<organism evidence="2 3">
    <name type="scientific">Anisakis simplex</name>
    <name type="common">Herring worm</name>
    <dbReference type="NCBI Taxonomy" id="6269"/>
    <lineage>
        <taxon>Eukaryota</taxon>
        <taxon>Metazoa</taxon>
        <taxon>Ecdysozoa</taxon>
        <taxon>Nematoda</taxon>
        <taxon>Chromadorea</taxon>
        <taxon>Rhabditida</taxon>
        <taxon>Spirurina</taxon>
        <taxon>Ascaridomorpha</taxon>
        <taxon>Ascaridoidea</taxon>
        <taxon>Anisakidae</taxon>
        <taxon>Anisakis</taxon>
        <taxon>Anisakis simplex complex</taxon>
    </lineage>
</organism>
<dbReference type="EMBL" id="UYRR01031924">
    <property type="protein sequence ID" value="VDK53311.1"/>
    <property type="molecule type" value="Genomic_DNA"/>
</dbReference>
<dbReference type="Proteomes" id="UP000267096">
    <property type="component" value="Unassembled WGS sequence"/>
</dbReference>
<dbReference type="AlphaFoldDB" id="A0A3P6SGR6"/>
<dbReference type="Gene3D" id="3.40.630.30">
    <property type="match status" value="1"/>
</dbReference>
<dbReference type="InterPro" id="IPR016181">
    <property type="entry name" value="Acyl_CoA_acyltransferase"/>
</dbReference>
<dbReference type="GO" id="GO:0016747">
    <property type="term" value="F:acyltransferase activity, transferring groups other than amino-acyl groups"/>
    <property type="evidence" value="ECO:0007669"/>
    <property type="project" value="InterPro"/>
</dbReference>
<dbReference type="Pfam" id="PF18014">
    <property type="entry name" value="Acetyltransf_18"/>
    <property type="match status" value="1"/>
</dbReference>
<sequence length="336" mass="37796">MHPLFEHYAYSVRFGCSLSEMFAEKKSDNAVKLTKIQRLFRYDSTFEHEKWLMAYEDYPLWLKAFGDQGFALYTALTNDKKDVVGSVALAKYPAEHDLPRVGTLGMYFVHPDYRGTGVGTMLFNKAIAEWKKDGGNMALNGVQKMSPKYAAIYGFNKLNDWHPTPVTVEMRHANVSALHSNPNLRMVSIDDVKFEDLLAYDMSLVGSYRVKYLCEMLRSENAYHKIAVEDGKIVGIINARKVVSNSLSIGPFYANNKLTASSLLRSLLQSISNVDQYSGLLLCIPTSNKNAFSVIQALSDGNHTVHPFMISQFTDQVVGADHQCVYAITDYAMSYI</sequence>
<dbReference type="InterPro" id="IPR041496">
    <property type="entry name" value="YitH/HolE_GNAT"/>
</dbReference>
<feature type="domain" description="N-acetyltransferase" evidence="1">
    <location>
        <begin position="23"/>
        <end position="175"/>
    </location>
</feature>
<protein>
    <recommendedName>
        <fullName evidence="1">N-acetyltransferase domain-containing protein</fullName>
    </recommendedName>
</protein>
<dbReference type="Pfam" id="PF00583">
    <property type="entry name" value="Acetyltransf_1"/>
    <property type="match status" value="1"/>
</dbReference>
<dbReference type="Gene3D" id="3.40.630.90">
    <property type="match status" value="1"/>
</dbReference>
<accession>A0A3P6SGR6</accession>
<dbReference type="InterPro" id="IPR000182">
    <property type="entry name" value="GNAT_dom"/>
</dbReference>
<dbReference type="PANTHER" id="PTHR47408">
    <property type="entry name" value="PROTEIN CBG01304-RELATED"/>
    <property type="match status" value="1"/>
</dbReference>
<dbReference type="PROSITE" id="PS51186">
    <property type="entry name" value="GNAT"/>
    <property type="match status" value="1"/>
</dbReference>
<evidence type="ECO:0000313" key="3">
    <source>
        <dbReference type="Proteomes" id="UP000267096"/>
    </source>
</evidence>
<proteinExistence type="predicted"/>
<evidence type="ECO:0000313" key="2">
    <source>
        <dbReference type="EMBL" id="VDK53311.1"/>
    </source>
</evidence>
<name>A0A3P6SGR6_ANISI</name>
<dbReference type="CDD" id="cd04301">
    <property type="entry name" value="NAT_SF"/>
    <property type="match status" value="1"/>
</dbReference>
<keyword evidence="3" id="KW-1185">Reference proteome</keyword>
<dbReference type="SUPFAM" id="SSF55729">
    <property type="entry name" value="Acyl-CoA N-acyltransferases (Nat)"/>
    <property type="match status" value="1"/>
</dbReference>
<gene>
    <name evidence="2" type="ORF">ASIM_LOCUS14775</name>
</gene>
<dbReference type="OrthoDB" id="6418983at2759"/>
<reference evidence="2 3" key="1">
    <citation type="submission" date="2018-11" db="EMBL/GenBank/DDBJ databases">
        <authorList>
            <consortium name="Pathogen Informatics"/>
        </authorList>
    </citation>
    <scope>NUCLEOTIDE SEQUENCE [LARGE SCALE GENOMIC DNA]</scope>
</reference>
<evidence type="ECO:0000259" key="1">
    <source>
        <dbReference type="PROSITE" id="PS51186"/>
    </source>
</evidence>